<dbReference type="OrthoDB" id="10266980at2759"/>
<organism evidence="8 9">
    <name type="scientific">Muraenolepis orangiensis</name>
    <name type="common">Patagonian moray cod</name>
    <dbReference type="NCBI Taxonomy" id="630683"/>
    <lineage>
        <taxon>Eukaryota</taxon>
        <taxon>Metazoa</taxon>
        <taxon>Chordata</taxon>
        <taxon>Craniata</taxon>
        <taxon>Vertebrata</taxon>
        <taxon>Euteleostomi</taxon>
        <taxon>Actinopterygii</taxon>
        <taxon>Neopterygii</taxon>
        <taxon>Teleostei</taxon>
        <taxon>Neoteleostei</taxon>
        <taxon>Acanthomorphata</taxon>
        <taxon>Zeiogadaria</taxon>
        <taxon>Gadariae</taxon>
        <taxon>Gadiformes</taxon>
        <taxon>Muraenolepidoidei</taxon>
        <taxon>Muraenolepididae</taxon>
        <taxon>Muraenolepis</taxon>
    </lineage>
</organism>
<dbReference type="Proteomes" id="UP001148018">
    <property type="component" value="Unassembled WGS sequence"/>
</dbReference>
<feature type="transmembrane region" description="Helical" evidence="6">
    <location>
        <begin position="6"/>
        <end position="24"/>
    </location>
</feature>
<dbReference type="GO" id="GO:0071709">
    <property type="term" value="P:membrane assembly"/>
    <property type="evidence" value="ECO:0007669"/>
    <property type="project" value="TreeGrafter"/>
</dbReference>
<keyword evidence="9" id="KW-1185">Reference proteome</keyword>
<evidence type="ECO:0000259" key="7">
    <source>
        <dbReference type="PROSITE" id="PS50922"/>
    </source>
</evidence>
<dbReference type="GO" id="GO:0097035">
    <property type="term" value="P:regulation of membrane lipid distribution"/>
    <property type="evidence" value="ECO:0007669"/>
    <property type="project" value="TreeGrafter"/>
</dbReference>
<dbReference type="GO" id="GO:0005886">
    <property type="term" value="C:plasma membrane"/>
    <property type="evidence" value="ECO:0007669"/>
    <property type="project" value="TreeGrafter"/>
</dbReference>
<evidence type="ECO:0000313" key="8">
    <source>
        <dbReference type="EMBL" id="KAJ3589843.1"/>
    </source>
</evidence>
<reference evidence="8" key="1">
    <citation type="submission" date="2022-07" db="EMBL/GenBank/DDBJ databases">
        <title>Chromosome-level genome of Muraenolepis orangiensis.</title>
        <authorList>
            <person name="Kim J."/>
        </authorList>
    </citation>
    <scope>NUCLEOTIDE SEQUENCE</scope>
    <source>
        <strain evidence="8">KU_S4_2022</strain>
        <tissue evidence="8">Muscle</tissue>
    </source>
</reference>
<comment type="caution">
    <text evidence="8">The sequence shown here is derived from an EMBL/GenBank/DDBJ whole genome shotgun (WGS) entry which is preliminary data.</text>
</comment>
<keyword evidence="2 5" id="KW-0812">Transmembrane</keyword>
<dbReference type="EMBL" id="JANIIK010000115">
    <property type="protein sequence ID" value="KAJ3589843.1"/>
    <property type="molecule type" value="Genomic_DNA"/>
</dbReference>
<evidence type="ECO:0000256" key="3">
    <source>
        <dbReference type="ARBA" id="ARBA00022989"/>
    </source>
</evidence>
<keyword evidence="3 6" id="KW-1133">Transmembrane helix</keyword>
<dbReference type="PANTHER" id="PTHR13439">
    <property type="entry name" value="CT120 PROTEIN"/>
    <property type="match status" value="1"/>
</dbReference>
<feature type="transmembrane region" description="Helical" evidence="6">
    <location>
        <begin position="113"/>
        <end position="132"/>
    </location>
</feature>
<protein>
    <recommendedName>
        <fullName evidence="7">TLC domain-containing protein</fullName>
    </recommendedName>
</protein>
<dbReference type="InterPro" id="IPR006634">
    <property type="entry name" value="TLC-dom"/>
</dbReference>
<keyword evidence="4 5" id="KW-0472">Membrane</keyword>
<dbReference type="GO" id="GO:0007009">
    <property type="term" value="P:plasma membrane organization"/>
    <property type="evidence" value="ECO:0007669"/>
    <property type="project" value="TreeGrafter"/>
</dbReference>
<feature type="transmembrane region" description="Helical" evidence="6">
    <location>
        <begin position="44"/>
        <end position="69"/>
    </location>
</feature>
<dbReference type="PROSITE" id="PS50922">
    <property type="entry name" value="TLC"/>
    <property type="match status" value="1"/>
</dbReference>
<dbReference type="InterPro" id="IPR050846">
    <property type="entry name" value="TLCD"/>
</dbReference>
<evidence type="ECO:0000256" key="5">
    <source>
        <dbReference type="PROSITE-ProRule" id="PRU00205"/>
    </source>
</evidence>
<dbReference type="GO" id="GO:0055091">
    <property type="term" value="P:phospholipid homeostasis"/>
    <property type="evidence" value="ECO:0007669"/>
    <property type="project" value="TreeGrafter"/>
</dbReference>
<accession>A0A9Q0I9L1</accession>
<feature type="transmembrane region" description="Helical" evidence="6">
    <location>
        <begin position="81"/>
        <end position="101"/>
    </location>
</feature>
<feature type="transmembrane region" description="Helical" evidence="6">
    <location>
        <begin position="152"/>
        <end position="173"/>
    </location>
</feature>
<evidence type="ECO:0000256" key="2">
    <source>
        <dbReference type="ARBA" id="ARBA00022692"/>
    </source>
</evidence>
<dbReference type="AlphaFoldDB" id="A0A9Q0I9L1"/>
<gene>
    <name evidence="8" type="ORF">NHX12_010684</name>
</gene>
<evidence type="ECO:0000256" key="1">
    <source>
        <dbReference type="ARBA" id="ARBA00004141"/>
    </source>
</evidence>
<dbReference type="Pfam" id="PF03798">
    <property type="entry name" value="TRAM_LAG1_CLN8"/>
    <property type="match status" value="1"/>
</dbReference>
<comment type="subcellular location">
    <subcellularLocation>
        <location evidence="1">Membrane</location>
        <topology evidence="1">Multi-pass membrane protein</topology>
    </subcellularLocation>
</comment>
<evidence type="ECO:0000313" key="9">
    <source>
        <dbReference type="Proteomes" id="UP001148018"/>
    </source>
</evidence>
<proteinExistence type="predicted"/>
<sequence length="188" mass="20635">MDLGSALLAVGGSVCSFKLVNALVRRLQAPQGADSKAWKLRNIVTSLVHSSVSGTWAVLWCVLLHHSLVISCFSLAVSSRLYVGFAVLSLLVEINTVFLHTRQLLLLASRRAVAYRVTSLLNLATFLVFRVFTLGWMTHWLDGHKDQLPPFVLALGTVAGITVMNAVLLYRLLRADVLTDKRTPGSDH</sequence>
<feature type="domain" description="TLC" evidence="7">
    <location>
        <begin position="1"/>
        <end position="181"/>
    </location>
</feature>
<evidence type="ECO:0000256" key="6">
    <source>
        <dbReference type="SAM" id="Phobius"/>
    </source>
</evidence>
<dbReference type="PANTHER" id="PTHR13439:SF4">
    <property type="entry name" value="TLC DOMAIN-CONTAINING PROTEIN"/>
    <property type="match status" value="1"/>
</dbReference>
<name>A0A9Q0I9L1_9TELE</name>
<evidence type="ECO:0000256" key="4">
    <source>
        <dbReference type="ARBA" id="ARBA00023136"/>
    </source>
</evidence>